<accession>A0A6G1KAK7</accession>
<reference evidence="1" key="1">
    <citation type="journal article" date="2020" name="Stud. Mycol.">
        <title>101 Dothideomycetes genomes: a test case for predicting lifestyles and emergence of pathogens.</title>
        <authorList>
            <person name="Haridas S."/>
            <person name="Albert R."/>
            <person name="Binder M."/>
            <person name="Bloem J."/>
            <person name="Labutti K."/>
            <person name="Salamov A."/>
            <person name="Andreopoulos B."/>
            <person name="Baker S."/>
            <person name="Barry K."/>
            <person name="Bills G."/>
            <person name="Bluhm B."/>
            <person name="Cannon C."/>
            <person name="Castanera R."/>
            <person name="Culley D."/>
            <person name="Daum C."/>
            <person name="Ezra D."/>
            <person name="Gonzalez J."/>
            <person name="Henrissat B."/>
            <person name="Kuo A."/>
            <person name="Liang C."/>
            <person name="Lipzen A."/>
            <person name="Lutzoni F."/>
            <person name="Magnuson J."/>
            <person name="Mondo S."/>
            <person name="Nolan M."/>
            <person name="Ohm R."/>
            <person name="Pangilinan J."/>
            <person name="Park H.-J."/>
            <person name="Ramirez L."/>
            <person name="Alfaro M."/>
            <person name="Sun H."/>
            <person name="Tritt A."/>
            <person name="Yoshinaga Y."/>
            <person name="Zwiers L.-H."/>
            <person name="Turgeon B."/>
            <person name="Goodwin S."/>
            <person name="Spatafora J."/>
            <person name="Crous P."/>
            <person name="Grigoriev I."/>
        </authorList>
    </citation>
    <scope>NUCLEOTIDE SEQUENCE</scope>
    <source>
        <strain evidence="1">CBS 279.74</strain>
    </source>
</reference>
<organism evidence="1 2">
    <name type="scientific">Pleomassaria siparia CBS 279.74</name>
    <dbReference type="NCBI Taxonomy" id="1314801"/>
    <lineage>
        <taxon>Eukaryota</taxon>
        <taxon>Fungi</taxon>
        <taxon>Dikarya</taxon>
        <taxon>Ascomycota</taxon>
        <taxon>Pezizomycotina</taxon>
        <taxon>Dothideomycetes</taxon>
        <taxon>Pleosporomycetidae</taxon>
        <taxon>Pleosporales</taxon>
        <taxon>Pleomassariaceae</taxon>
        <taxon>Pleomassaria</taxon>
    </lineage>
</organism>
<dbReference type="AlphaFoldDB" id="A0A6G1KAK7"/>
<dbReference type="Proteomes" id="UP000799428">
    <property type="component" value="Unassembled WGS sequence"/>
</dbReference>
<protein>
    <submittedName>
        <fullName evidence="1">Uncharacterized protein</fullName>
    </submittedName>
</protein>
<dbReference type="EMBL" id="MU005770">
    <property type="protein sequence ID" value="KAF2709397.1"/>
    <property type="molecule type" value="Genomic_DNA"/>
</dbReference>
<evidence type="ECO:0000313" key="2">
    <source>
        <dbReference type="Proteomes" id="UP000799428"/>
    </source>
</evidence>
<keyword evidence="2" id="KW-1185">Reference proteome</keyword>
<name>A0A6G1KAK7_9PLEO</name>
<gene>
    <name evidence="1" type="ORF">K504DRAFT_502124</name>
</gene>
<proteinExistence type="predicted"/>
<evidence type="ECO:0000313" key="1">
    <source>
        <dbReference type="EMBL" id="KAF2709397.1"/>
    </source>
</evidence>
<sequence>MSKAAAQAEIRAAIYLSYHELCRPVVRRDTDVIDARLDARRSTSQRLTLDALTGAGAMNKGYSKCRNGSLARPFAGTSFRIHSGAANLDPTPSGVGHEITTSTSTSYEAAAIYTVIRGRLHYQELMQSILLPMTMTISFSATAMLSPPKS</sequence>